<dbReference type="HOGENOM" id="CLU_1390455_0_0_1"/>
<dbReference type="RefSeq" id="XP_001880665.1">
    <property type="nucleotide sequence ID" value="XM_001880630.1"/>
</dbReference>
<protein>
    <submittedName>
        <fullName evidence="1">Predicted protein</fullName>
    </submittedName>
</protein>
<keyword evidence="2" id="KW-1185">Reference proteome</keyword>
<reference evidence="1 2" key="1">
    <citation type="journal article" date="2008" name="Nature">
        <title>The genome of Laccaria bicolor provides insights into mycorrhizal symbiosis.</title>
        <authorList>
            <person name="Martin F."/>
            <person name="Aerts A."/>
            <person name="Ahren D."/>
            <person name="Brun A."/>
            <person name="Danchin E.G.J."/>
            <person name="Duchaussoy F."/>
            <person name="Gibon J."/>
            <person name="Kohler A."/>
            <person name="Lindquist E."/>
            <person name="Pereda V."/>
            <person name="Salamov A."/>
            <person name="Shapiro H.J."/>
            <person name="Wuyts J."/>
            <person name="Blaudez D."/>
            <person name="Buee M."/>
            <person name="Brokstein P."/>
            <person name="Canbaeck B."/>
            <person name="Cohen D."/>
            <person name="Courty P.E."/>
            <person name="Coutinho P.M."/>
            <person name="Delaruelle C."/>
            <person name="Detter J.C."/>
            <person name="Deveau A."/>
            <person name="DiFazio S."/>
            <person name="Duplessis S."/>
            <person name="Fraissinet-Tachet L."/>
            <person name="Lucic E."/>
            <person name="Frey-Klett P."/>
            <person name="Fourrey C."/>
            <person name="Feussner I."/>
            <person name="Gay G."/>
            <person name="Grimwood J."/>
            <person name="Hoegger P.J."/>
            <person name="Jain P."/>
            <person name="Kilaru S."/>
            <person name="Labbe J."/>
            <person name="Lin Y.C."/>
            <person name="Legue V."/>
            <person name="Le Tacon F."/>
            <person name="Marmeisse R."/>
            <person name="Melayah D."/>
            <person name="Montanini B."/>
            <person name="Muratet M."/>
            <person name="Nehls U."/>
            <person name="Niculita-Hirzel H."/>
            <person name="Oudot-Le Secq M.P."/>
            <person name="Peter M."/>
            <person name="Quesneville H."/>
            <person name="Rajashekar B."/>
            <person name="Reich M."/>
            <person name="Rouhier N."/>
            <person name="Schmutz J."/>
            <person name="Yin T."/>
            <person name="Chalot M."/>
            <person name="Henrissat B."/>
            <person name="Kuees U."/>
            <person name="Lucas S."/>
            <person name="Van de Peer Y."/>
            <person name="Podila G.K."/>
            <person name="Polle A."/>
            <person name="Pukkila P.J."/>
            <person name="Richardson P.M."/>
            <person name="Rouze P."/>
            <person name="Sanders I.R."/>
            <person name="Stajich J.E."/>
            <person name="Tunlid A."/>
            <person name="Tuskan G."/>
            <person name="Grigoriev I.V."/>
        </authorList>
    </citation>
    <scope>NUCLEOTIDE SEQUENCE [LARGE SCALE GENOMIC DNA]</scope>
    <source>
        <strain evidence="2">S238N-H82 / ATCC MYA-4686</strain>
    </source>
</reference>
<dbReference type="EMBL" id="DS547101">
    <property type="protein sequence ID" value="EDR08440.1"/>
    <property type="molecule type" value="Genomic_DNA"/>
</dbReference>
<dbReference type="SUPFAM" id="SSF54106">
    <property type="entry name" value="LysM domain"/>
    <property type="match status" value="1"/>
</dbReference>
<sequence>MYSTPEFTHINRNTALCLACSASLPPRNNDIYITSCCRKPICPTCIENNSRLTRYNPCLACLEGVDVSRSKSRSLPFEVRNLDGAMRDEDTFVLGDDDDASFEEETEETVVSSTSLSCSSKDIELLKSVNVQEKEEITHPATPLKYYLARNDTLRGIALRLGVEGRELCRLNNLPPSTLSTTPHLLHTRTFIVIPR</sequence>
<dbReference type="KEGG" id="lbc:LACBIDRAFT_297101"/>
<proteinExistence type="predicted"/>
<evidence type="ECO:0000313" key="1">
    <source>
        <dbReference type="EMBL" id="EDR08440.1"/>
    </source>
</evidence>
<dbReference type="InterPro" id="IPR036779">
    <property type="entry name" value="LysM_dom_sf"/>
</dbReference>
<dbReference type="Gene3D" id="3.10.350.10">
    <property type="entry name" value="LysM domain"/>
    <property type="match status" value="1"/>
</dbReference>
<evidence type="ECO:0000313" key="2">
    <source>
        <dbReference type="Proteomes" id="UP000001194"/>
    </source>
</evidence>
<dbReference type="OrthoDB" id="2107166at2759"/>
<accession>B0DA06</accession>
<name>B0DA06_LACBS</name>
<organism evidence="2">
    <name type="scientific">Laccaria bicolor (strain S238N-H82 / ATCC MYA-4686)</name>
    <name type="common">Bicoloured deceiver</name>
    <name type="synonym">Laccaria laccata var. bicolor</name>
    <dbReference type="NCBI Taxonomy" id="486041"/>
    <lineage>
        <taxon>Eukaryota</taxon>
        <taxon>Fungi</taxon>
        <taxon>Dikarya</taxon>
        <taxon>Basidiomycota</taxon>
        <taxon>Agaricomycotina</taxon>
        <taxon>Agaricomycetes</taxon>
        <taxon>Agaricomycetidae</taxon>
        <taxon>Agaricales</taxon>
        <taxon>Agaricineae</taxon>
        <taxon>Hydnangiaceae</taxon>
        <taxon>Laccaria</taxon>
    </lineage>
</organism>
<dbReference type="GeneID" id="6076450"/>
<gene>
    <name evidence="1" type="ORF">LACBIDRAFT_297101</name>
</gene>
<dbReference type="Proteomes" id="UP000001194">
    <property type="component" value="Unassembled WGS sequence"/>
</dbReference>
<dbReference type="AlphaFoldDB" id="B0DA06"/>
<dbReference type="InParanoid" id="B0DA06"/>